<evidence type="ECO:0000313" key="9">
    <source>
        <dbReference type="EMBL" id="CAD9498098.1"/>
    </source>
</evidence>
<gene>
    <name evidence="9" type="ORF">BRAN1462_LOCUS3793</name>
</gene>
<reference evidence="9" key="1">
    <citation type="submission" date="2021-01" db="EMBL/GenBank/DDBJ databases">
        <authorList>
            <person name="Corre E."/>
            <person name="Pelletier E."/>
            <person name="Niang G."/>
            <person name="Scheremetjew M."/>
            <person name="Finn R."/>
            <person name="Kale V."/>
            <person name="Holt S."/>
            <person name="Cochrane G."/>
            <person name="Meng A."/>
            <person name="Brown T."/>
            <person name="Cohen L."/>
        </authorList>
    </citation>
    <scope>NUCLEOTIDE SEQUENCE</scope>
    <source>
        <strain evidence="9">RCC3387</strain>
    </source>
</reference>
<feature type="transmembrane region" description="Helical" evidence="7">
    <location>
        <begin position="356"/>
        <end position="374"/>
    </location>
</feature>
<dbReference type="InterPro" id="IPR020846">
    <property type="entry name" value="MFS_dom"/>
</dbReference>
<evidence type="ECO:0000256" key="2">
    <source>
        <dbReference type="ARBA" id="ARBA00022448"/>
    </source>
</evidence>
<organism evidence="9">
    <name type="scientific">Zooxanthella nutricula</name>
    <dbReference type="NCBI Taxonomy" id="1333877"/>
    <lineage>
        <taxon>Eukaryota</taxon>
        <taxon>Sar</taxon>
        <taxon>Alveolata</taxon>
        <taxon>Dinophyceae</taxon>
        <taxon>Peridiniales</taxon>
        <taxon>Peridiniales incertae sedis</taxon>
        <taxon>Zooxanthella</taxon>
    </lineage>
</organism>
<keyword evidence="2" id="KW-0813">Transport</keyword>
<feature type="transmembrane region" description="Helical" evidence="7">
    <location>
        <begin position="73"/>
        <end position="91"/>
    </location>
</feature>
<feature type="transmembrane region" description="Helical" evidence="7">
    <location>
        <begin position="438"/>
        <end position="459"/>
    </location>
</feature>
<protein>
    <recommendedName>
        <fullName evidence="8">Major facilitator superfamily (MFS) profile domain-containing protein</fullName>
    </recommendedName>
</protein>
<dbReference type="InterPro" id="IPR005828">
    <property type="entry name" value="MFS_sugar_transport-like"/>
</dbReference>
<keyword evidence="5 7" id="KW-0472">Membrane</keyword>
<feature type="compositionally biased region" description="Acidic residues" evidence="6">
    <location>
        <begin position="467"/>
        <end position="488"/>
    </location>
</feature>
<dbReference type="Gene3D" id="1.20.1250.20">
    <property type="entry name" value="MFS general substrate transporter like domains"/>
    <property type="match status" value="1"/>
</dbReference>
<feature type="transmembrane region" description="Helical" evidence="7">
    <location>
        <begin position="329"/>
        <end position="349"/>
    </location>
</feature>
<evidence type="ECO:0000256" key="3">
    <source>
        <dbReference type="ARBA" id="ARBA00022692"/>
    </source>
</evidence>
<evidence type="ECO:0000256" key="4">
    <source>
        <dbReference type="ARBA" id="ARBA00022989"/>
    </source>
</evidence>
<feature type="region of interest" description="Disordered" evidence="6">
    <location>
        <begin position="467"/>
        <end position="498"/>
    </location>
</feature>
<feature type="transmembrane region" description="Helical" evidence="7">
    <location>
        <begin position="268"/>
        <end position="290"/>
    </location>
</feature>
<evidence type="ECO:0000256" key="7">
    <source>
        <dbReference type="SAM" id="Phobius"/>
    </source>
</evidence>
<dbReference type="SUPFAM" id="SSF103473">
    <property type="entry name" value="MFS general substrate transporter"/>
    <property type="match status" value="1"/>
</dbReference>
<accession>A0A6V0EH02</accession>
<keyword evidence="3 7" id="KW-0812">Transmembrane</keyword>
<dbReference type="GO" id="GO:0016020">
    <property type="term" value="C:membrane"/>
    <property type="evidence" value="ECO:0007669"/>
    <property type="project" value="UniProtKB-SubCell"/>
</dbReference>
<evidence type="ECO:0000256" key="6">
    <source>
        <dbReference type="SAM" id="MobiDB-lite"/>
    </source>
</evidence>
<evidence type="ECO:0000256" key="5">
    <source>
        <dbReference type="ARBA" id="ARBA00023136"/>
    </source>
</evidence>
<dbReference type="Pfam" id="PF00083">
    <property type="entry name" value="Sugar_tr"/>
    <property type="match status" value="1"/>
</dbReference>
<dbReference type="InterPro" id="IPR036259">
    <property type="entry name" value="MFS_trans_sf"/>
</dbReference>
<evidence type="ECO:0000259" key="8">
    <source>
        <dbReference type="PROSITE" id="PS50850"/>
    </source>
</evidence>
<dbReference type="EMBL" id="HBGW01005739">
    <property type="protein sequence ID" value="CAD9498098.1"/>
    <property type="molecule type" value="Transcribed_RNA"/>
</dbReference>
<dbReference type="AlphaFoldDB" id="A0A6V0EH02"/>
<feature type="domain" description="Major facilitator superfamily (MFS) profile" evidence="8">
    <location>
        <begin position="32"/>
        <end position="464"/>
    </location>
</feature>
<comment type="subcellular location">
    <subcellularLocation>
        <location evidence="1">Membrane</location>
        <topology evidence="1">Multi-pass membrane protein</topology>
    </subcellularLocation>
</comment>
<keyword evidence="4 7" id="KW-1133">Transmembrane helix</keyword>
<dbReference type="PROSITE" id="PS50850">
    <property type="entry name" value="MFS"/>
    <property type="match status" value="1"/>
</dbReference>
<feature type="transmembrane region" description="Helical" evidence="7">
    <location>
        <begin position="127"/>
        <end position="147"/>
    </location>
</feature>
<evidence type="ECO:0000256" key="1">
    <source>
        <dbReference type="ARBA" id="ARBA00004141"/>
    </source>
</evidence>
<feature type="transmembrane region" description="Helical" evidence="7">
    <location>
        <begin position="32"/>
        <end position="53"/>
    </location>
</feature>
<dbReference type="GO" id="GO:0022857">
    <property type="term" value="F:transmembrane transporter activity"/>
    <property type="evidence" value="ECO:0007669"/>
    <property type="project" value="InterPro"/>
</dbReference>
<feature type="transmembrane region" description="Helical" evidence="7">
    <location>
        <begin position="98"/>
        <end position="115"/>
    </location>
</feature>
<dbReference type="PANTHER" id="PTHR23511:SF5">
    <property type="entry name" value="MAJOR FACILITATOR-TYPE TRANSPORTER HXNZ-RELATED"/>
    <property type="match status" value="1"/>
</dbReference>
<dbReference type="PANTHER" id="PTHR23511">
    <property type="entry name" value="SYNAPTIC VESICLE GLYCOPROTEIN 2"/>
    <property type="match status" value="1"/>
</dbReference>
<feature type="transmembrane region" description="Helical" evidence="7">
    <location>
        <begin position="159"/>
        <end position="178"/>
    </location>
</feature>
<sequence length="498" mass="54161">MPRRDVVLKEVKEADTEEAIDAIGFGCFHWQVYLIVGLFTAADSVEIGFISFVTEVLQKEWGLEESSKATMEAMIFVGMLLGAPTWGWLADKFGRRPIMLWSAGLVSVFGFLTAACQNANQLIPCRLMVGFSCAGCVVAFDVFAELLPTEQRGPWTMSTFYWFTLGSLYANVCAKFFLCSAGWRFFTALCALPTFVAAVLGFCLVPESAHWLVAERRNKEAAQVVNKIAKRNGSNLRYGSLTMPEVLEEVGTMDLFTRSKLRSPLIRMMFTWVGWGLAYYGIALILPHLFSVEEKLTVAKLGVNATTPAPSEKSSHNCYGIHFDFKHIMISNFGQAIGLTVGVLLINRVGRVKTQVYLYVIAALFAVGLGFPSFNPDLLTVFSAVSLAAVNGASACTWSHTPELFPTHARVLATGICSASARLGAASSPYVISDLIPPFPTALIMASFASMAALAVSFVKETAGASIEDDDIQSSDDETGDSDDEDNPELTNPTVVVE</sequence>
<feature type="compositionally biased region" description="Polar residues" evidence="6">
    <location>
        <begin position="489"/>
        <end position="498"/>
    </location>
</feature>
<name>A0A6V0EH02_9DINO</name>
<proteinExistence type="predicted"/>
<feature type="transmembrane region" description="Helical" evidence="7">
    <location>
        <begin position="184"/>
        <end position="205"/>
    </location>
</feature>